<dbReference type="GO" id="GO:0022857">
    <property type="term" value="F:transmembrane transporter activity"/>
    <property type="evidence" value="ECO:0007669"/>
    <property type="project" value="TreeGrafter"/>
</dbReference>
<dbReference type="PANTHER" id="PTHR30572">
    <property type="entry name" value="MEMBRANE COMPONENT OF TRANSPORTER-RELATED"/>
    <property type="match status" value="1"/>
</dbReference>
<dbReference type="Pfam" id="PF02687">
    <property type="entry name" value="FtsX"/>
    <property type="match status" value="1"/>
</dbReference>
<dbReference type="InterPro" id="IPR050250">
    <property type="entry name" value="Macrolide_Exporter_MacB"/>
</dbReference>
<dbReference type="PANTHER" id="PTHR30572:SF4">
    <property type="entry name" value="ABC TRANSPORTER PERMEASE YTRF"/>
    <property type="match status" value="1"/>
</dbReference>
<feature type="transmembrane region" description="Helical" evidence="8">
    <location>
        <begin position="460"/>
        <end position="483"/>
    </location>
</feature>
<evidence type="ECO:0000256" key="8">
    <source>
        <dbReference type="SAM" id="Phobius"/>
    </source>
</evidence>
<dbReference type="Pfam" id="PF12704">
    <property type="entry name" value="MacB_PCD"/>
    <property type="match status" value="1"/>
</dbReference>
<evidence type="ECO:0000256" key="7">
    <source>
        <dbReference type="SAM" id="MobiDB-lite"/>
    </source>
</evidence>
<feature type="domain" description="ABC3 transporter permease C-terminal" evidence="9">
    <location>
        <begin position="378"/>
        <end position="490"/>
    </location>
</feature>
<evidence type="ECO:0000256" key="3">
    <source>
        <dbReference type="ARBA" id="ARBA00022692"/>
    </source>
</evidence>
<comment type="subcellular location">
    <subcellularLocation>
        <location evidence="1">Cell membrane</location>
        <topology evidence="1">Multi-pass membrane protein</topology>
    </subcellularLocation>
</comment>
<feature type="transmembrane region" description="Helical" evidence="8">
    <location>
        <begin position="373"/>
        <end position="398"/>
    </location>
</feature>
<keyword evidence="4 8" id="KW-1133">Transmembrane helix</keyword>
<dbReference type="GO" id="GO:0005886">
    <property type="term" value="C:plasma membrane"/>
    <property type="evidence" value="ECO:0007669"/>
    <property type="project" value="UniProtKB-SubCell"/>
</dbReference>
<dbReference type="InterPro" id="IPR025857">
    <property type="entry name" value="MacB_PCD"/>
</dbReference>
<evidence type="ECO:0000259" key="9">
    <source>
        <dbReference type="Pfam" id="PF02687"/>
    </source>
</evidence>
<evidence type="ECO:0000256" key="4">
    <source>
        <dbReference type="ARBA" id="ARBA00022989"/>
    </source>
</evidence>
<organism evidence="11 12">
    <name type="scientific">Actinotalea fermentans</name>
    <dbReference type="NCBI Taxonomy" id="43671"/>
    <lineage>
        <taxon>Bacteria</taxon>
        <taxon>Bacillati</taxon>
        <taxon>Actinomycetota</taxon>
        <taxon>Actinomycetes</taxon>
        <taxon>Micrococcales</taxon>
        <taxon>Cellulomonadaceae</taxon>
        <taxon>Actinotalea</taxon>
    </lineage>
</organism>
<evidence type="ECO:0000256" key="1">
    <source>
        <dbReference type="ARBA" id="ARBA00004651"/>
    </source>
</evidence>
<dbReference type="Proteomes" id="UP000321484">
    <property type="component" value="Unassembled WGS sequence"/>
</dbReference>
<comment type="similarity">
    <text evidence="6">Belongs to the ABC-4 integral membrane protein family.</text>
</comment>
<evidence type="ECO:0000259" key="10">
    <source>
        <dbReference type="Pfam" id="PF12704"/>
    </source>
</evidence>
<evidence type="ECO:0000256" key="2">
    <source>
        <dbReference type="ARBA" id="ARBA00022475"/>
    </source>
</evidence>
<dbReference type="EMBL" id="BJYK01000009">
    <property type="protein sequence ID" value="GEN80687.1"/>
    <property type="molecule type" value="Genomic_DNA"/>
</dbReference>
<keyword evidence="5 8" id="KW-0472">Membrane</keyword>
<keyword evidence="2" id="KW-1003">Cell membrane</keyword>
<evidence type="ECO:0000313" key="12">
    <source>
        <dbReference type="Proteomes" id="UP000321484"/>
    </source>
</evidence>
<sequence>MLRRRRAQAPETDPLVTLGLADAEPGHAPTATAGAPVPGPDGVTVLPQLAADATPEAAADAAPEADARWRRGPLRRLPRRGRRRSRADAAGARSRDMFGVRDLLSEASHGIGARPGRLFLTIIGTVLGIGSLVVTVGLAQTAAGQIASRFDAVAATQVVVEPATAQTRGGERATGRIPWDVEDRLDRIAGIEVSGAIAPVDVGDARVTAVPVNDPSAPTLANPQIMAVTPGLFDAVGSTVVTGRTFDAGHDERADRVAVLGSRAALRLGVVRVDSQPSVFIGDRAYTVIGIIDDVRRRSDLLDAVIIPVGTARHDYDLAGLEQAHARMAIGAGPVIAEQAPIALEPNNPETIEVQVPPAGSTVRESVQADINAIFLALGAVALLVGGLGIANVTLLSVRERTGEIGLRRALGATRRNIGNQFLVESGVIGLLGGLVGSALGVAVVVVVSVSKEWTPILDTVVVVGAAGLGGVIGVLAGLYPALKAAKIEPIHALRGGT</sequence>
<feature type="transmembrane region" description="Helical" evidence="8">
    <location>
        <begin position="118"/>
        <end position="139"/>
    </location>
</feature>
<feature type="domain" description="MacB-like periplasmic core" evidence="10">
    <location>
        <begin position="119"/>
        <end position="316"/>
    </location>
</feature>
<keyword evidence="3 8" id="KW-0812">Transmembrane</keyword>
<feature type="region of interest" description="Disordered" evidence="7">
    <location>
        <begin position="1"/>
        <end position="44"/>
    </location>
</feature>
<gene>
    <name evidence="11" type="ORF">AFE02nite_24210</name>
</gene>
<evidence type="ECO:0000256" key="6">
    <source>
        <dbReference type="ARBA" id="ARBA00038076"/>
    </source>
</evidence>
<dbReference type="InterPro" id="IPR003838">
    <property type="entry name" value="ABC3_permease_C"/>
</dbReference>
<feature type="transmembrane region" description="Helical" evidence="8">
    <location>
        <begin position="422"/>
        <end position="448"/>
    </location>
</feature>
<dbReference type="AlphaFoldDB" id="A0A511YZP4"/>
<feature type="compositionally biased region" description="Low complexity" evidence="7">
    <location>
        <begin position="28"/>
        <end position="44"/>
    </location>
</feature>
<proteinExistence type="inferred from homology"/>
<reference evidence="11 12" key="1">
    <citation type="submission" date="2019-07" db="EMBL/GenBank/DDBJ databases">
        <title>Whole genome shotgun sequence of Actinotalea fermentans NBRC 105374.</title>
        <authorList>
            <person name="Hosoyama A."/>
            <person name="Uohara A."/>
            <person name="Ohji S."/>
            <person name="Ichikawa N."/>
        </authorList>
    </citation>
    <scope>NUCLEOTIDE SEQUENCE [LARGE SCALE GENOMIC DNA]</scope>
    <source>
        <strain evidence="11 12">NBRC 105374</strain>
    </source>
</reference>
<evidence type="ECO:0000256" key="5">
    <source>
        <dbReference type="ARBA" id="ARBA00023136"/>
    </source>
</evidence>
<evidence type="ECO:0000313" key="11">
    <source>
        <dbReference type="EMBL" id="GEN80687.1"/>
    </source>
</evidence>
<name>A0A511YZP4_9CELL</name>
<comment type="caution">
    <text evidence="11">The sequence shown here is derived from an EMBL/GenBank/DDBJ whole genome shotgun (WGS) entry which is preliminary data.</text>
</comment>
<accession>A0A511YZP4</accession>
<keyword evidence="12" id="KW-1185">Reference proteome</keyword>
<protein>
    <submittedName>
        <fullName evidence="11">ABC transporter permease</fullName>
    </submittedName>
</protein>